<evidence type="ECO:0000313" key="2">
    <source>
        <dbReference type="Proteomes" id="UP001642360"/>
    </source>
</evidence>
<comment type="caution">
    <text evidence="1">The sequence shown here is derived from an EMBL/GenBank/DDBJ whole genome shotgun (WGS) entry which is preliminary data.</text>
</comment>
<keyword evidence="2" id="KW-1185">Reference proteome</keyword>
<dbReference type="EMBL" id="CAUOFW020006969">
    <property type="protein sequence ID" value="CAK9177125.1"/>
    <property type="molecule type" value="Genomic_DNA"/>
</dbReference>
<gene>
    <name evidence="1" type="ORF">ILEXP_LOCUS46989</name>
</gene>
<reference evidence="1 2" key="1">
    <citation type="submission" date="2024-02" db="EMBL/GenBank/DDBJ databases">
        <authorList>
            <person name="Vignale AGUSTIN F."/>
            <person name="Sosa J E."/>
            <person name="Modenutti C."/>
        </authorList>
    </citation>
    <scope>NUCLEOTIDE SEQUENCE [LARGE SCALE GENOMIC DNA]</scope>
</reference>
<organism evidence="1 2">
    <name type="scientific">Ilex paraguariensis</name>
    <name type="common">yerba mate</name>
    <dbReference type="NCBI Taxonomy" id="185542"/>
    <lineage>
        <taxon>Eukaryota</taxon>
        <taxon>Viridiplantae</taxon>
        <taxon>Streptophyta</taxon>
        <taxon>Embryophyta</taxon>
        <taxon>Tracheophyta</taxon>
        <taxon>Spermatophyta</taxon>
        <taxon>Magnoliopsida</taxon>
        <taxon>eudicotyledons</taxon>
        <taxon>Gunneridae</taxon>
        <taxon>Pentapetalae</taxon>
        <taxon>asterids</taxon>
        <taxon>campanulids</taxon>
        <taxon>Aquifoliales</taxon>
        <taxon>Aquifoliaceae</taxon>
        <taxon>Ilex</taxon>
    </lineage>
</organism>
<dbReference type="Proteomes" id="UP001642360">
    <property type="component" value="Unassembled WGS sequence"/>
</dbReference>
<name>A0ABC8U712_9AQUA</name>
<accession>A0ABC8U712</accession>
<proteinExistence type="predicted"/>
<sequence length="94" mass="10136">MGRNGRQRWIELILVGLDRLVERENWWDLEEGMRDWVSTIDLLGKIELVLVRAIVLWVEGSVFLGTVCDGGGGGAGNTVEVGGGAGKEGKKGIA</sequence>
<evidence type="ECO:0000313" key="1">
    <source>
        <dbReference type="EMBL" id="CAK9177125.1"/>
    </source>
</evidence>
<dbReference type="AlphaFoldDB" id="A0ABC8U712"/>
<protein>
    <submittedName>
        <fullName evidence="1">Uncharacterized protein</fullName>
    </submittedName>
</protein>